<evidence type="ECO:0000259" key="2">
    <source>
        <dbReference type="PROSITE" id="PS50076"/>
    </source>
</evidence>
<reference evidence="5" key="1">
    <citation type="journal article" date="2017" name="Plant J.">
        <title>The pomegranate (Punica granatum L.) genome and the genomics of punicalagin biosynthesis.</title>
        <authorList>
            <person name="Qin G."/>
            <person name="Xu C."/>
            <person name="Ming R."/>
            <person name="Tang H."/>
            <person name="Guyot R."/>
            <person name="Kramer E.M."/>
            <person name="Hu Y."/>
            <person name="Yi X."/>
            <person name="Qi Y."/>
            <person name="Xu X."/>
            <person name="Gao Z."/>
            <person name="Pan H."/>
            <person name="Jian J."/>
            <person name="Tian Y."/>
            <person name="Yue Z."/>
            <person name="Xu Y."/>
        </authorList>
    </citation>
    <scope>NUCLEOTIDE SEQUENCE [LARGE SCALE GENOMIC DNA]</scope>
    <source>
        <strain evidence="5">cv. Dabenzi</strain>
    </source>
</reference>
<dbReference type="Gene3D" id="1.10.287.110">
    <property type="entry name" value="DnaJ domain"/>
    <property type="match status" value="1"/>
</dbReference>
<dbReference type="Proteomes" id="UP000233551">
    <property type="component" value="Unassembled WGS sequence"/>
</dbReference>
<dbReference type="EMBL" id="MTKT01002270">
    <property type="protein sequence ID" value="OWM80174.1"/>
    <property type="molecule type" value="Genomic_DNA"/>
</dbReference>
<dbReference type="InterPro" id="IPR056988">
    <property type="entry name" value="Zn_ribbon_pln"/>
</dbReference>
<dbReference type="AlphaFoldDB" id="A0A218X5F8"/>
<protein>
    <recommendedName>
        <fullName evidence="2">J domain-containing protein</fullName>
    </recommendedName>
</protein>
<dbReference type="InterPro" id="IPR001623">
    <property type="entry name" value="DnaJ_domain"/>
</dbReference>
<dbReference type="EMBL" id="PGOL01001989">
    <property type="protein sequence ID" value="PKI51816.1"/>
    <property type="molecule type" value="Genomic_DNA"/>
</dbReference>
<name>A0A218X5F8_PUNGR</name>
<dbReference type="PANTHER" id="PTHR44137">
    <property type="entry name" value="BNAC03G44070D PROTEIN"/>
    <property type="match status" value="1"/>
</dbReference>
<proteinExistence type="predicted"/>
<dbReference type="Pfam" id="PF00226">
    <property type="entry name" value="DnaJ"/>
    <property type="match status" value="1"/>
</dbReference>
<dbReference type="SMART" id="SM00271">
    <property type="entry name" value="DnaJ"/>
    <property type="match status" value="1"/>
</dbReference>
<gene>
    <name evidence="3" type="ORF">CDL15_Pgr019338</name>
    <name evidence="4" type="ORF">CRG98_027789</name>
</gene>
<feature type="region of interest" description="Disordered" evidence="1">
    <location>
        <begin position="165"/>
        <end position="242"/>
    </location>
</feature>
<evidence type="ECO:0000313" key="3">
    <source>
        <dbReference type="EMBL" id="OWM80174.1"/>
    </source>
</evidence>
<organism evidence="3 5">
    <name type="scientific">Punica granatum</name>
    <name type="common">Pomegranate</name>
    <dbReference type="NCBI Taxonomy" id="22663"/>
    <lineage>
        <taxon>Eukaryota</taxon>
        <taxon>Viridiplantae</taxon>
        <taxon>Streptophyta</taxon>
        <taxon>Embryophyta</taxon>
        <taxon>Tracheophyta</taxon>
        <taxon>Spermatophyta</taxon>
        <taxon>Magnoliopsida</taxon>
        <taxon>eudicotyledons</taxon>
        <taxon>Gunneridae</taxon>
        <taxon>Pentapetalae</taxon>
        <taxon>rosids</taxon>
        <taxon>malvids</taxon>
        <taxon>Myrtales</taxon>
        <taxon>Lythraceae</taxon>
        <taxon>Punica</taxon>
    </lineage>
</organism>
<dbReference type="Proteomes" id="UP000197138">
    <property type="component" value="Unassembled WGS sequence"/>
</dbReference>
<dbReference type="InterPro" id="IPR036869">
    <property type="entry name" value="J_dom_sf"/>
</dbReference>
<reference evidence="4 6" key="3">
    <citation type="submission" date="2017-11" db="EMBL/GenBank/DDBJ databases">
        <title>De-novo sequencing of pomegranate (Punica granatum L.) genome.</title>
        <authorList>
            <person name="Akparov Z."/>
            <person name="Amiraslanov A."/>
            <person name="Hajiyeva S."/>
            <person name="Abbasov M."/>
            <person name="Kaur K."/>
            <person name="Hamwieh A."/>
            <person name="Solovyev V."/>
            <person name="Salamov A."/>
            <person name="Braich B."/>
            <person name="Kosarev P."/>
            <person name="Mahmoud A."/>
            <person name="Hajiyev E."/>
            <person name="Babayeva S."/>
            <person name="Izzatullayeva V."/>
            <person name="Mammadov A."/>
            <person name="Mammadov A."/>
            <person name="Sharifova S."/>
            <person name="Ojaghi J."/>
            <person name="Eynullazada K."/>
            <person name="Bayramov B."/>
            <person name="Abdulazimova A."/>
            <person name="Shahmuradov I."/>
        </authorList>
    </citation>
    <scope>NUCLEOTIDE SEQUENCE [LARGE SCALE GENOMIC DNA]</scope>
    <source>
        <strain evidence="4">AG2017</strain>
        <strain evidence="6">cv. AG2017</strain>
        <tissue evidence="4">Leaf</tissue>
    </source>
</reference>
<evidence type="ECO:0000313" key="4">
    <source>
        <dbReference type="EMBL" id="PKI51816.1"/>
    </source>
</evidence>
<dbReference type="OrthoDB" id="10250354at2759"/>
<dbReference type="PRINTS" id="PR01217">
    <property type="entry name" value="PRICHEXTENSN"/>
</dbReference>
<dbReference type="SUPFAM" id="SSF46565">
    <property type="entry name" value="Chaperone J-domain"/>
    <property type="match status" value="1"/>
</dbReference>
<dbReference type="GeneID" id="116208760"/>
<feature type="compositionally biased region" description="Pro residues" evidence="1">
    <location>
        <begin position="180"/>
        <end position="239"/>
    </location>
</feature>
<evidence type="ECO:0000313" key="5">
    <source>
        <dbReference type="Proteomes" id="UP000197138"/>
    </source>
</evidence>
<reference evidence="3" key="2">
    <citation type="submission" date="2017-06" db="EMBL/GenBank/DDBJ databases">
        <title>The pomegranate genome and the genomics of punicalagin biosynthesis.</title>
        <authorList>
            <person name="Xu C."/>
        </authorList>
    </citation>
    <scope>NUCLEOTIDE SEQUENCE [LARGE SCALE GENOMIC DNA]</scope>
    <source>
        <tissue evidence="3">Fresh leaf</tissue>
    </source>
</reference>
<dbReference type="CDD" id="cd06257">
    <property type="entry name" value="DnaJ"/>
    <property type="match status" value="1"/>
</dbReference>
<dbReference type="PANTHER" id="PTHR44137:SF61">
    <property type="entry name" value="J DOMAIN-CONTAINING PROTEIN"/>
    <property type="match status" value="1"/>
</dbReference>
<accession>A0A218X5F8</accession>
<keyword evidence="6" id="KW-1185">Reference proteome</keyword>
<comment type="caution">
    <text evidence="3">The sequence shown here is derived from an EMBL/GenBank/DDBJ whole genome shotgun (WGS) entry which is preliminary data.</text>
</comment>
<dbReference type="PROSITE" id="PS50076">
    <property type="entry name" value="DNAJ_2"/>
    <property type="match status" value="1"/>
</dbReference>
<feature type="domain" description="J" evidence="2">
    <location>
        <begin position="66"/>
        <end position="130"/>
    </location>
</feature>
<sequence>MEAIKEKALWAKEMAEKKIIEMDLDGAQTFATMAKNLCPDLEGLLPLLAAINIYIASQKMINDEVDWYGVLDVDPKVDDKILRRKYKRLALLLHPDKNRAAYADGAFKILSEAWSQLSYLLNRIAYDQRRNAIISYEDISSRSCASSYDQRPDLGTNLNQDYGSWSYNVGASTQPNTTPASPPPPPGAPSPPLAPRAPSPPPPPQSQLRVPPSPPPPPPTRHSPPPPQPPSPPPPPQAGAPPFRSDTFWTACRSCRTAYEYLIGFRNRRLRCPRCRAIFLALENPPFMK</sequence>
<dbReference type="STRING" id="22663.A0A218X5F8"/>
<evidence type="ECO:0000313" key="6">
    <source>
        <dbReference type="Proteomes" id="UP000233551"/>
    </source>
</evidence>
<dbReference type="PRINTS" id="PR00625">
    <property type="entry name" value="JDOMAIN"/>
</dbReference>
<dbReference type="Pfam" id="PF23551">
    <property type="entry name" value="Zn_ribbon_20"/>
    <property type="match status" value="1"/>
</dbReference>
<evidence type="ECO:0000256" key="1">
    <source>
        <dbReference type="SAM" id="MobiDB-lite"/>
    </source>
</evidence>